<dbReference type="RefSeq" id="XP_005827667.1">
    <property type="nucleotide sequence ID" value="XM_005827610.1"/>
</dbReference>
<dbReference type="STRING" id="905079.L1IX50"/>
<name>L1IX50_GUITC</name>
<organism evidence="2">
    <name type="scientific">Guillardia theta (strain CCMP2712)</name>
    <name type="common">Cryptophyte</name>
    <dbReference type="NCBI Taxonomy" id="905079"/>
    <lineage>
        <taxon>Eukaryota</taxon>
        <taxon>Cryptophyceae</taxon>
        <taxon>Pyrenomonadales</taxon>
        <taxon>Geminigeraceae</taxon>
        <taxon>Guillardia</taxon>
    </lineage>
</organism>
<dbReference type="KEGG" id="gtt:GUITHDRAFT_142561"/>
<proteinExistence type="predicted"/>
<reference evidence="3" key="3">
    <citation type="submission" date="2016-03" db="UniProtKB">
        <authorList>
            <consortium name="EnsemblProtists"/>
        </authorList>
    </citation>
    <scope>IDENTIFICATION</scope>
</reference>
<dbReference type="GO" id="GO:0005829">
    <property type="term" value="C:cytosol"/>
    <property type="evidence" value="ECO:0007669"/>
    <property type="project" value="TreeGrafter"/>
</dbReference>
<dbReference type="HOGENOM" id="CLU_077537_3_2_1"/>
<dbReference type="GeneID" id="17297338"/>
<evidence type="ECO:0000313" key="3">
    <source>
        <dbReference type="EnsemblProtists" id="EKX40687"/>
    </source>
</evidence>
<dbReference type="Gene3D" id="1.20.910.10">
    <property type="entry name" value="Heme oxygenase-like"/>
    <property type="match status" value="1"/>
</dbReference>
<sequence length="226" mass="25837">MERISSIRNSIIQMSFIRELIDGSLSKERFRFYIIQDSLYLKEYSKVLAMLAAKAPNPSITQTMALASNSAVSVEGSLHDSFLKQLNVTDEIFKSTEQSRTSSGYTDFLMATVASRPYEVAFAAVIPCYTIYHEAKVGNYIQDLSHKNSADIDKNPFKDWIRTYGGEEFDIATKKAVSIVDDLARKASSEVRKEMLEAFMTAARFEWMFWDSAYQLEQWPIDIRNL</sequence>
<protein>
    <recommendedName>
        <fullName evidence="1">Thiaminase-2/PQQC domain-containing protein</fullName>
    </recommendedName>
</protein>
<dbReference type="PANTHER" id="PTHR43198">
    <property type="entry name" value="BIFUNCTIONAL TH2 PROTEIN"/>
    <property type="match status" value="1"/>
</dbReference>
<dbReference type="Pfam" id="PF03070">
    <property type="entry name" value="TENA_THI-4"/>
    <property type="match status" value="1"/>
</dbReference>
<feature type="domain" description="Thiaminase-2/PQQC" evidence="1">
    <location>
        <begin position="4"/>
        <end position="215"/>
    </location>
</feature>
<dbReference type="GO" id="GO:0050334">
    <property type="term" value="F:thiaminase activity"/>
    <property type="evidence" value="ECO:0007669"/>
    <property type="project" value="InterPro"/>
</dbReference>
<keyword evidence="4" id="KW-1185">Reference proteome</keyword>
<evidence type="ECO:0000259" key="1">
    <source>
        <dbReference type="Pfam" id="PF03070"/>
    </source>
</evidence>
<dbReference type="InterPro" id="IPR004305">
    <property type="entry name" value="Thiaminase-2/PQQC"/>
</dbReference>
<gene>
    <name evidence="2" type="ORF">GUITHDRAFT_142561</name>
</gene>
<dbReference type="EnsemblProtists" id="EKX40687">
    <property type="protein sequence ID" value="EKX40687"/>
    <property type="gene ID" value="GUITHDRAFT_142561"/>
</dbReference>
<evidence type="ECO:0000313" key="2">
    <source>
        <dbReference type="EMBL" id="EKX40687.1"/>
    </source>
</evidence>
<dbReference type="Proteomes" id="UP000011087">
    <property type="component" value="Unassembled WGS sequence"/>
</dbReference>
<dbReference type="eggNOG" id="KOG2598">
    <property type="taxonomic scope" value="Eukaryota"/>
</dbReference>
<dbReference type="InterPro" id="IPR027574">
    <property type="entry name" value="Thiaminase_II"/>
</dbReference>
<dbReference type="OrthoDB" id="5806710at2759"/>
<dbReference type="GO" id="GO:0006772">
    <property type="term" value="P:thiamine metabolic process"/>
    <property type="evidence" value="ECO:0007669"/>
    <property type="project" value="InterPro"/>
</dbReference>
<dbReference type="OMA" id="FYIIQDY"/>
<dbReference type="InterPro" id="IPR016084">
    <property type="entry name" value="Haem_Oase-like_multi-hlx"/>
</dbReference>
<reference evidence="4" key="2">
    <citation type="submission" date="2012-11" db="EMBL/GenBank/DDBJ databases">
        <authorList>
            <person name="Kuo A."/>
            <person name="Curtis B.A."/>
            <person name="Tanifuji G."/>
            <person name="Burki F."/>
            <person name="Gruber A."/>
            <person name="Irimia M."/>
            <person name="Maruyama S."/>
            <person name="Arias M.C."/>
            <person name="Ball S.G."/>
            <person name="Gile G.H."/>
            <person name="Hirakawa Y."/>
            <person name="Hopkins J.F."/>
            <person name="Rensing S.A."/>
            <person name="Schmutz J."/>
            <person name="Symeonidi A."/>
            <person name="Elias M."/>
            <person name="Eveleigh R.J."/>
            <person name="Herman E.K."/>
            <person name="Klute M.J."/>
            <person name="Nakayama T."/>
            <person name="Obornik M."/>
            <person name="Reyes-Prieto A."/>
            <person name="Armbrust E.V."/>
            <person name="Aves S.J."/>
            <person name="Beiko R.G."/>
            <person name="Coutinho P."/>
            <person name="Dacks J.B."/>
            <person name="Durnford D.G."/>
            <person name="Fast N.M."/>
            <person name="Green B.R."/>
            <person name="Grisdale C."/>
            <person name="Hempe F."/>
            <person name="Henrissat B."/>
            <person name="Hoppner M.P."/>
            <person name="Ishida K.-I."/>
            <person name="Kim E."/>
            <person name="Koreny L."/>
            <person name="Kroth P.G."/>
            <person name="Liu Y."/>
            <person name="Malik S.-B."/>
            <person name="Maier U.G."/>
            <person name="McRose D."/>
            <person name="Mock T."/>
            <person name="Neilson J.A."/>
            <person name="Onodera N.T."/>
            <person name="Poole A.M."/>
            <person name="Pritham E.J."/>
            <person name="Richards T.A."/>
            <person name="Rocap G."/>
            <person name="Roy S.W."/>
            <person name="Sarai C."/>
            <person name="Schaack S."/>
            <person name="Shirato S."/>
            <person name="Slamovits C.H."/>
            <person name="Spencer D.F."/>
            <person name="Suzuki S."/>
            <person name="Worden A.Z."/>
            <person name="Zauner S."/>
            <person name="Barry K."/>
            <person name="Bell C."/>
            <person name="Bharti A.K."/>
            <person name="Crow J.A."/>
            <person name="Grimwood J."/>
            <person name="Kramer R."/>
            <person name="Lindquist E."/>
            <person name="Lucas S."/>
            <person name="Salamov A."/>
            <person name="McFadden G.I."/>
            <person name="Lane C.E."/>
            <person name="Keeling P.J."/>
            <person name="Gray M.W."/>
            <person name="Grigoriev I.V."/>
            <person name="Archibald J.M."/>
        </authorList>
    </citation>
    <scope>NUCLEOTIDE SEQUENCE</scope>
    <source>
        <strain evidence="4">CCMP2712</strain>
    </source>
</reference>
<dbReference type="SUPFAM" id="SSF48613">
    <property type="entry name" value="Heme oxygenase-like"/>
    <property type="match status" value="1"/>
</dbReference>
<dbReference type="NCBIfam" id="TIGR04306">
    <property type="entry name" value="salvage_TenA"/>
    <property type="match status" value="1"/>
</dbReference>
<evidence type="ECO:0000313" key="4">
    <source>
        <dbReference type="Proteomes" id="UP000011087"/>
    </source>
</evidence>
<dbReference type="EMBL" id="JH993029">
    <property type="protein sequence ID" value="EKX40687.1"/>
    <property type="molecule type" value="Genomic_DNA"/>
</dbReference>
<dbReference type="InterPro" id="IPR050967">
    <property type="entry name" value="Thiamine_Salvage_TenA"/>
</dbReference>
<dbReference type="CDD" id="cd19365">
    <property type="entry name" value="TenA_C-like"/>
    <property type="match status" value="1"/>
</dbReference>
<reference evidence="2 4" key="1">
    <citation type="journal article" date="2012" name="Nature">
        <title>Algal genomes reveal evolutionary mosaicism and the fate of nucleomorphs.</title>
        <authorList>
            <consortium name="DOE Joint Genome Institute"/>
            <person name="Curtis B.A."/>
            <person name="Tanifuji G."/>
            <person name="Burki F."/>
            <person name="Gruber A."/>
            <person name="Irimia M."/>
            <person name="Maruyama S."/>
            <person name="Arias M.C."/>
            <person name="Ball S.G."/>
            <person name="Gile G.H."/>
            <person name="Hirakawa Y."/>
            <person name="Hopkins J.F."/>
            <person name="Kuo A."/>
            <person name="Rensing S.A."/>
            <person name="Schmutz J."/>
            <person name="Symeonidi A."/>
            <person name="Elias M."/>
            <person name="Eveleigh R.J."/>
            <person name="Herman E.K."/>
            <person name="Klute M.J."/>
            <person name="Nakayama T."/>
            <person name="Obornik M."/>
            <person name="Reyes-Prieto A."/>
            <person name="Armbrust E.V."/>
            <person name="Aves S.J."/>
            <person name="Beiko R.G."/>
            <person name="Coutinho P."/>
            <person name="Dacks J.B."/>
            <person name="Durnford D.G."/>
            <person name="Fast N.M."/>
            <person name="Green B.R."/>
            <person name="Grisdale C.J."/>
            <person name="Hempel F."/>
            <person name="Henrissat B."/>
            <person name="Hoppner M.P."/>
            <person name="Ishida K."/>
            <person name="Kim E."/>
            <person name="Koreny L."/>
            <person name="Kroth P.G."/>
            <person name="Liu Y."/>
            <person name="Malik S.B."/>
            <person name="Maier U.G."/>
            <person name="McRose D."/>
            <person name="Mock T."/>
            <person name="Neilson J.A."/>
            <person name="Onodera N.T."/>
            <person name="Poole A.M."/>
            <person name="Pritham E.J."/>
            <person name="Richards T.A."/>
            <person name="Rocap G."/>
            <person name="Roy S.W."/>
            <person name="Sarai C."/>
            <person name="Schaack S."/>
            <person name="Shirato S."/>
            <person name="Slamovits C.H."/>
            <person name="Spencer D.F."/>
            <person name="Suzuki S."/>
            <person name="Worden A.Z."/>
            <person name="Zauner S."/>
            <person name="Barry K."/>
            <person name="Bell C."/>
            <person name="Bharti A.K."/>
            <person name="Crow J.A."/>
            <person name="Grimwood J."/>
            <person name="Kramer R."/>
            <person name="Lindquist E."/>
            <person name="Lucas S."/>
            <person name="Salamov A."/>
            <person name="McFadden G.I."/>
            <person name="Lane C.E."/>
            <person name="Keeling P.J."/>
            <person name="Gray M.W."/>
            <person name="Grigoriev I.V."/>
            <person name="Archibald J.M."/>
        </authorList>
    </citation>
    <scope>NUCLEOTIDE SEQUENCE</scope>
    <source>
        <strain evidence="2 4">CCMP2712</strain>
    </source>
</reference>
<accession>L1IX50</accession>
<dbReference type="PaxDb" id="55529-EKX40687"/>
<dbReference type="PANTHER" id="PTHR43198:SF2">
    <property type="entry name" value="SI:CH1073-67J19.1-RELATED"/>
    <property type="match status" value="1"/>
</dbReference>
<dbReference type="AlphaFoldDB" id="L1IX50"/>